<organism evidence="1 2">
    <name type="scientific">Stylosanthes scabra</name>
    <dbReference type="NCBI Taxonomy" id="79078"/>
    <lineage>
        <taxon>Eukaryota</taxon>
        <taxon>Viridiplantae</taxon>
        <taxon>Streptophyta</taxon>
        <taxon>Embryophyta</taxon>
        <taxon>Tracheophyta</taxon>
        <taxon>Spermatophyta</taxon>
        <taxon>Magnoliopsida</taxon>
        <taxon>eudicotyledons</taxon>
        <taxon>Gunneridae</taxon>
        <taxon>Pentapetalae</taxon>
        <taxon>rosids</taxon>
        <taxon>fabids</taxon>
        <taxon>Fabales</taxon>
        <taxon>Fabaceae</taxon>
        <taxon>Papilionoideae</taxon>
        <taxon>50 kb inversion clade</taxon>
        <taxon>dalbergioids sensu lato</taxon>
        <taxon>Dalbergieae</taxon>
        <taxon>Pterocarpus clade</taxon>
        <taxon>Stylosanthes</taxon>
    </lineage>
</organism>
<evidence type="ECO:0000313" key="2">
    <source>
        <dbReference type="Proteomes" id="UP001341840"/>
    </source>
</evidence>
<name>A0ABU6YTR9_9FABA</name>
<accession>A0ABU6YTR9</accession>
<protein>
    <submittedName>
        <fullName evidence="1">Uncharacterized protein</fullName>
    </submittedName>
</protein>
<reference evidence="1 2" key="1">
    <citation type="journal article" date="2023" name="Plants (Basel)">
        <title>Bridging the Gap: Combining Genomics and Transcriptomics Approaches to Understand Stylosanthes scabra, an Orphan Legume from the Brazilian Caatinga.</title>
        <authorList>
            <person name="Ferreira-Neto J.R.C."/>
            <person name="da Silva M.D."/>
            <person name="Binneck E."/>
            <person name="de Melo N.F."/>
            <person name="da Silva R.H."/>
            <person name="de Melo A.L.T.M."/>
            <person name="Pandolfi V."/>
            <person name="Bustamante F.O."/>
            <person name="Brasileiro-Vidal A.C."/>
            <person name="Benko-Iseppon A.M."/>
        </authorList>
    </citation>
    <scope>NUCLEOTIDE SEQUENCE [LARGE SCALE GENOMIC DNA]</scope>
    <source>
        <tissue evidence="1">Leaves</tissue>
    </source>
</reference>
<dbReference type="Proteomes" id="UP001341840">
    <property type="component" value="Unassembled WGS sequence"/>
</dbReference>
<sequence>MITSGGYDKEFQRHAGGVDRFSVKDVAKLPVATTRESAAMWVLNWMAMGRAFQHNVFPDIDDSIARIHTAVGMLTAPTNEMRSWISEGDKAR</sequence>
<gene>
    <name evidence="1" type="ORF">PIB30_092066</name>
</gene>
<comment type="caution">
    <text evidence="1">The sequence shown here is derived from an EMBL/GenBank/DDBJ whole genome shotgun (WGS) entry which is preliminary data.</text>
</comment>
<proteinExistence type="predicted"/>
<dbReference type="EMBL" id="JASCZI010243532">
    <property type="protein sequence ID" value="MED6213331.1"/>
    <property type="molecule type" value="Genomic_DNA"/>
</dbReference>
<keyword evidence="2" id="KW-1185">Reference proteome</keyword>
<evidence type="ECO:0000313" key="1">
    <source>
        <dbReference type="EMBL" id="MED6213331.1"/>
    </source>
</evidence>